<keyword evidence="10" id="KW-1185">Reference proteome</keyword>
<evidence type="ECO:0000256" key="6">
    <source>
        <dbReference type="ARBA" id="ARBA00023136"/>
    </source>
</evidence>
<evidence type="ECO:0000256" key="1">
    <source>
        <dbReference type="ARBA" id="ARBA00004141"/>
    </source>
</evidence>
<evidence type="ECO:0000256" key="8">
    <source>
        <dbReference type="SAM" id="Phobius"/>
    </source>
</evidence>
<evidence type="ECO:0000256" key="7">
    <source>
        <dbReference type="ARBA" id="ARBA00034313"/>
    </source>
</evidence>
<dbReference type="AlphaFoldDB" id="A0AAV9Q7L4"/>
<reference evidence="9 10" key="1">
    <citation type="submission" date="2023-06" db="EMBL/GenBank/DDBJ databases">
        <title>Black Yeasts Isolated from many extreme environments.</title>
        <authorList>
            <person name="Coleine C."/>
            <person name="Stajich J.E."/>
            <person name="Selbmann L."/>
        </authorList>
    </citation>
    <scope>NUCLEOTIDE SEQUENCE [LARGE SCALE GENOMIC DNA]</scope>
    <source>
        <strain evidence="9 10">CCFEE 5887</strain>
    </source>
</reference>
<keyword evidence="2 8" id="KW-0812">Transmembrane</keyword>
<comment type="similarity">
    <text evidence="7">Belongs to the anthrone oxygenase family.</text>
</comment>
<feature type="transmembrane region" description="Helical" evidence="8">
    <location>
        <begin position="12"/>
        <end position="34"/>
    </location>
</feature>
<evidence type="ECO:0008006" key="11">
    <source>
        <dbReference type="Google" id="ProtNLM"/>
    </source>
</evidence>
<evidence type="ECO:0000256" key="5">
    <source>
        <dbReference type="ARBA" id="ARBA00023033"/>
    </source>
</evidence>
<evidence type="ECO:0000313" key="10">
    <source>
        <dbReference type="Proteomes" id="UP001345827"/>
    </source>
</evidence>
<name>A0AAV9Q7L4_9PEZI</name>
<comment type="caution">
    <text evidence="9">The sequence shown here is derived from an EMBL/GenBank/DDBJ whole genome shotgun (WGS) entry which is preliminary data.</text>
</comment>
<evidence type="ECO:0000313" key="9">
    <source>
        <dbReference type="EMBL" id="KAK5537587.1"/>
    </source>
</evidence>
<dbReference type="EMBL" id="JAXLQG010000007">
    <property type="protein sequence ID" value="KAK5537587.1"/>
    <property type="molecule type" value="Genomic_DNA"/>
</dbReference>
<keyword evidence="4" id="KW-0560">Oxidoreductase</keyword>
<protein>
    <recommendedName>
        <fullName evidence="11">DUF1772-domain-containing protein</fullName>
    </recommendedName>
</protein>
<keyword evidence="3 8" id="KW-1133">Transmembrane helix</keyword>
<organism evidence="9 10">
    <name type="scientific">Vermiconidia calcicola</name>
    <dbReference type="NCBI Taxonomy" id="1690605"/>
    <lineage>
        <taxon>Eukaryota</taxon>
        <taxon>Fungi</taxon>
        <taxon>Dikarya</taxon>
        <taxon>Ascomycota</taxon>
        <taxon>Pezizomycotina</taxon>
        <taxon>Dothideomycetes</taxon>
        <taxon>Dothideomycetidae</taxon>
        <taxon>Mycosphaerellales</taxon>
        <taxon>Extremaceae</taxon>
        <taxon>Vermiconidia</taxon>
    </lineage>
</organism>
<dbReference type="GO" id="GO:0016020">
    <property type="term" value="C:membrane"/>
    <property type="evidence" value="ECO:0007669"/>
    <property type="project" value="UniProtKB-SubCell"/>
</dbReference>
<feature type="transmembrane region" description="Helical" evidence="8">
    <location>
        <begin position="88"/>
        <end position="108"/>
    </location>
</feature>
<keyword evidence="5" id="KW-0503">Monooxygenase</keyword>
<proteinExistence type="inferred from homology"/>
<keyword evidence="6 8" id="KW-0472">Membrane</keyword>
<dbReference type="Pfam" id="PF08592">
    <property type="entry name" value="Anthrone_oxy"/>
    <property type="match status" value="1"/>
</dbReference>
<feature type="transmembrane region" description="Helical" evidence="8">
    <location>
        <begin position="54"/>
        <end position="76"/>
    </location>
</feature>
<accession>A0AAV9Q7L4</accession>
<sequence length="171" mass="18523">MPSFDSYAGVKRLFVLGITTSTIASGGLLFTSYVHAPGYLKNTDDKTILDQWQTMGAIGNVVVPPLALVASGANFLNAYFTHTQPQHYRFLTAGALSLVILPYTFLALGSTNAELASRAEGKEVGLRPESGLRDLSIRDLIQRWSERSAIRGFLLLASALVSCDGMLHLTF</sequence>
<gene>
    <name evidence="9" type="ORF">LTR25_004839</name>
</gene>
<evidence type="ECO:0000256" key="2">
    <source>
        <dbReference type="ARBA" id="ARBA00022692"/>
    </source>
</evidence>
<evidence type="ECO:0000256" key="4">
    <source>
        <dbReference type="ARBA" id="ARBA00023002"/>
    </source>
</evidence>
<dbReference type="InterPro" id="IPR013901">
    <property type="entry name" value="Anthrone_oxy"/>
</dbReference>
<comment type="subcellular location">
    <subcellularLocation>
        <location evidence="1">Membrane</location>
        <topology evidence="1">Multi-pass membrane protein</topology>
    </subcellularLocation>
</comment>
<dbReference type="Proteomes" id="UP001345827">
    <property type="component" value="Unassembled WGS sequence"/>
</dbReference>
<dbReference type="GO" id="GO:0004497">
    <property type="term" value="F:monooxygenase activity"/>
    <property type="evidence" value="ECO:0007669"/>
    <property type="project" value="UniProtKB-KW"/>
</dbReference>
<dbReference type="PANTHER" id="PTHR35042">
    <property type="entry name" value="ANTHRONE OXYGENASE ENCC"/>
    <property type="match status" value="1"/>
</dbReference>
<evidence type="ECO:0000256" key="3">
    <source>
        <dbReference type="ARBA" id="ARBA00022989"/>
    </source>
</evidence>
<dbReference type="PANTHER" id="PTHR35042:SF3">
    <property type="entry name" value="ANTHRONE OXYGENASE-RELATED"/>
    <property type="match status" value="1"/>
</dbReference>